<proteinExistence type="predicted"/>
<sequence length="140" mass="15109">MTVETKALKKQRFYSDAVGEPAEGMWSNCLRIGDLITVSGLTARGLDGQTIQGDGEYEQAKVIFQKIKDLVEAAGAAMDDVVKMTIFVTNMANNSEVWKARKEFFTGDFPACTLVEVSALAKPEILVEIEALAVAGCSAN</sequence>
<name>A0ABS9L428_9MICC</name>
<gene>
    <name evidence="1" type="ORF">LVY72_05660</name>
</gene>
<dbReference type="GO" id="GO:0016787">
    <property type="term" value="F:hydrolase activity"/>
    <property type="evidence" value="ECO:0007669"/>
    <property type="project" value="UniProtKB-KW"/>
</dbReference>
<protein>
    <submittedName>
        <fullName evidence="1">Rid family hydrolase</fullName>
    </submittedName>
</protein>
<reference evidence="1" key="1">
    <citation type="submission" date="2022-01" db="EMBL/GenBank/DDBJ databases">
        <authorList>
            <person name="Jo J.-H."/>
            <person name="Im W.-T."/>
        </authorList>
    </citation>
    <scope>NUCLEOTIDE SEQUENCE</scope>
    <source>
        <strain evidence="1">I2-34</strain>
    </source>
</reference>
<comment type="caution">
    <text evidence="1">The sequence shown here is derived from an EMBL/GenBank/DDBJ whole genome shotgun (WGS) entry which is preliminary data.</text>
</comment>
<dbReference type="SUPFAM" id="SSF55298">
    <property type="entry name" value="YjgF-like"/>
    <property type="match status" value="1"/>
</dbReference>
<dbReference type="Pfam" id="PF01042">
    <property type="entry name" value="Ribonuc_L-PSP"/>
    <property type="match status" value="1"/>
</dbReference>
<evidence type="ECO:0000313" key="2">
    <source>
        <dbReference type="Proteomes" id="UP001165368"/>
    </source>
</evidence>
<dbReference type="InterPro" id="IPR006175">
    <property type="entry name" value="YjgF/YER057c/UK114"/>
</dbReference>
<dbReference type="InterPro" id="IPR035959">
    <property type="entry name" value="RutC-like_sf"/>
</dbReference>
<evidence type="ECO:0000313" key="1">
    <source>
        <dbReference type="EMBL" id="MCG2621401.1"/>
    </source>
</evidence>
<dbReference type="EMBL" id="JAKLTQ010000002">
    <property type="protein sequence ID" value="MCG2621401.1"/>
    <property type="molecule type" value="Genomic_DNA"/>
</dbReference>
<keyword evidence="2" id="KW-1185">Reference proteome</keyword>
<dbReference type="Proteomes" id="UP001165368">
    <property type="component" value="Unassembled WGS sequence"/>
</dbReference>
<accession>A0ABS9L428</accession>
<keyword evidence="1" id="KW-0378">Hydrolase</keyword>
<dbReference type="RefSeq" id="WP_237818568.1">
    <property type="nucleotide sequence ID" value="NZ_JAKLTQ010000002.1"/>
</dbReference>
<dbReference type="PANTHER" id="PTHR43857">
    <property type="entry name" value="BLR7761 PROTEIN"/>
    <property type="match status" value="1"/>
</dbReference>
<dbReference type="Gene3D" id="3.30.1330.40">
    <property type="entry name" value="RutC-like"/>
    <property type="match status" value="1"/>
</dbReference>
<organism evidence="1 2">
    <name type="scientific">Arthrobacter hankyongi</name>
    <dbReference type="NCBI Taxonomy" id="2904801"/>
    <lineage>
        <taxon>Bacteria</taxon>
        <taxon>Bacillati</taxon>
        <taxon>Actinomycetota</taxon>
        <taxon>Actinomycetes</taxon>
        <taxon>Micrococcales</taxon>
        <taxon>Micrococcaceae</taxon>
        <taxon>Arthrobacter</taxon>
    </lineage>
</organism>
<dbReference type="PANTHER" id="PTHR43857:SF1">
    <property type="entry name" value="YJGH FAMILY PROTEIN"/>
    <property type="match status" value="1"/>
</dbReference>